<dbReference type="Proteomes" id="UP000001940">
    <property type="component" value="Chromosome III"/>
</dbReference>
<dbReference type="PaxDb" id="6239-T20H9.3"/>
<dbReference type="InterPro" id="IPR040161">
    <property type="entry name" value="FB224"/>
</dbReference>
<evidence type="ECO:0000259" key="1">
    <source>
        <dbReference type="Pfam" id="PF01827"/>
    </source>
</evidence>
<dbReference type="CTD" id="188666"/>
<dbReference type="UCSC" id="T20H9.3">
    <property type="organism name" value="c. elegans"/>
</dbReference>
<dbReference type="InterPro" id="IPR002900">
    <property type="entry name" value="DUF38/FTH_CAE_spp"/>
</dbReference>
<dbReference type="HOGENOM" id="CLU_030831_3_1_1"/>
<proteinExistence type="predicted"/>
<protein>
    <submittedName>
        <fullName evidence="2">DUF38 domain-containing protein</fullName>
    </submittedName>
</protein>
<dbReference type="PeptideAtlas" id="O44889"/>
<dbReference type="WormBase" id="T20H9.3">
    <property type="protein sequence ID" value="CE51651"/>
    <property type="gene ID" value="WBGene00020639"/>
    <property type="gene designation" value="fbxa-71"/>
</dbReference>
<dbReference type="PANTHER" id="PTHR23015:SF4">
    <property type="entry name" value="DUF38 DOMAIN-CONTAINING PROTEIN-RELATED"/>
    <property type="match status" value="1"/>
</dbReference>
<dbReference type="AlphaFoldDB" id="O44889"/>
<evidence type="ECO:0000313" key="4">
    <source>
        <dbReference type="WormBase" id="T20H9.3"/>
    </source>
</evidence>
<dbReference type="AGR" id="WB:WBGene00020639"/>
<keyword evidence="3" id="KW-1185">Reference proteome</keyword>
<dbReference type="Bgee" id="WBGene00020639">
    <property type="expression patterns" value="Expressed in adult organism and 1 other cell type or tissue"/>
</dbReference>
<gene>
    <name evidence="2 4" type="primary">fbxa-71</name>
    <name evidence="2" type="ORF">CELE_T20H9.3</name>
    <name evidence="4" type="ORF">T20H9.3</name>
</gene>
<dbReference type="RefSeq" id="NP_497526.2">
    <property type="nucleotide sequence ID" value="NM_065125.4"/>
</dbReference>
<dbReference type="KEGG" id="cel:CELE_T20H9.3"/>
<dbReference type="PIR" id="T32857">
    <property type="entry name" value="T32857"/>
</dbReference>
<dbReference type="InParanoid" id="O44889"/>
<evidence type="ECO:0000313" key="2">
    <source>
        <dbReference type="EMBL" id="CCD67062.2"/>
    </source>
</evidence>
<feature type="domain" description="DUF38" evidence="1">
    <location>
        <begin position="104"/>
        <end position="241"/>
    </location>
</feature>
<name>O44889_CAEEL</name>
<sequence length="273" mass="32136">MPRDVSHLVMKQLEYVNRRSVDKTEICFDRIMYQMKDGFIELDMDGHTIRYDDDENGGTTVSYDEHLVHKRQHEDGNFVELALKDLKIVLKHASSYFFNNDTEDSNKSFIDLLKSENGLPAKKVTLLRFAFNDLFDILPCFDALEDIELWYISSIDQFQRIASLEQWKKTKRFCIEDHLFDNEQIELFFHFEVFGIDFDKFSVQNAVKVRDDLLRRSTFQSCGINFKESGPVEIAKLFKLDYVGGETFEMEYSNKNGKFEVSIDENLFSVERL</sequence>
<dbReference type="OrthoDB" id="2095648at2759"/>
<dbReference type="PANTHER" id="PTHR23015">
    <property type="entry name" value="UNCHARACTERIZED C.ELEGANS PROTEIN"/>
    <property type="match status" value="1"/>
</dbReference>
<accession>O44889</accession>
<evidence type="ECO:0000313" key="3">
    <source>
        <dbReference type="Proteomes" id="UP000001940"/>
    </source>
</evidence>
<dbReference type="Pfam" id="PF01827">
    <property type="entry name" value="FTH"/>
    <property type="match status" value="1"/>
</dbReference>
<dbReference type="FunCoup" id="O44889">
    <property type="interactions" value="275"/>
</dbReference>
<organism evidence="2 3">
    <name type="scientific">Caenorhabditis elegans</name>
    <dbReference type="NCBI Taxonomy" id="6239"/>
    <lineage>
        <taxon>Eukaryota</taxon>
        <taxon>Metazoa</taxon>
        <taxon>Ecdysozoa</taxon>
        <taxon>Nematoda</taxon>
        <taxon>Chromadorea</taxon>
        <taxon>Rhabditida</taxon>
        <taxon>Rhabditina</taxon>
        <taxon>Rhabditomorpha</taxon>
        <taxon>Rhabditoidea</taxon>
        <taxon>Rhabditidae</taxon>
        <taxon>Peloderinae</taxon>
        <taxon>Caenorhabditis</taxon>
    </lineage>
</organism>
<dbReference type="GeneID" id="188666"/>
<dbReference type="EMBL" id="BX284603">
    <property type="protein sequence ID" value="CCD67062.2"/>
    <property type="molecule type" value="Genomic_DNA"/>
</dbReference>
<reference evidence="2 3" key="1">
    <citation type="journal article" date="1998" name="Science">
        <title>Genome sequence of the nematode C. elegans: a platform for investigating biology.</title>
        <authorList>
            <consortium name="The C. elegans sequencing consortium"/>
            <person name="Sulson J.E."/>
            <person name="Waterston R."/>
        </authorList>
    </citation>
    <scope>NUCLEOTIDE SEQUENCE [LARGE SCALE GENOMIC DNA]</scope>
    <source>
        <strain evidence="2 3">Bristol N2</strain>
    </source>
</reference>